<feature type="transmembrane region" description="Helical" evidence="1">
    <location>
        <begin position="237"/>
        <end position="261"/>
    </location>
</feature>
<proteinExistence type="predicted"/>
<feature type="transmembrane region" description="Helical" evidence="1">
    <location>
        <begin position="273"/>
        <end position="294"/>
    </location>
</feature>
<name>A0A9W9FKT5_9EURO</name>
<dbReference type="GeneID" id="81394013"/>
<feature type="transmembrane region" description="Helical" evidence="1">
    <location>
        <begin position="206"/>
        <end position="225"/>
    </location>
</feature>
<evidence type="ECO:0000313" key="3">
    <source>
        <dbReference type="Proteomes" id="UP001141434"/>
    </source>
</evidence>
<keyword evidence="1" id="KW-1133">Transmembrane helix</keyword>
<keyword evidence="1" id="KW-0812">Transmembrane</keyword>
<dbReference type="InterPro" id="IPR044926">
    <property type="entry name" value="RGS_subdomain_2"/>
</dbReference>
<keyword evidence="1" id="KW-0472">Membrane</keyword>
<dbReference type="SUPFAM" id="SSF48097">
    <property type="entry name" value="Regulator of G-protein signaling, RGS"/>
    <property type="match status" value="1"/>
</dbReference>
<protein>
    <recommendedName>
        <fullName evidence="4">RGS domain-containing protein</fullName>
    </recommendedName>
</protein>
<organism evidence="2 3">
    <name type="scientific">Penicillium alfredii</name>
    <dbReference type="NCBI Taxonomy" id="1506179"/>
    <lineage>
        <taxon>Eukaryota</taxon>
        <taxon>Fungi</taxon>
        <taxon>Dikarya</taxon>
        <taxon>Ascomycota</taxon>
        <taxon>Pezizomycotina</taxon>
        <taxon>Eurotiomycetes</taxon>
        <taxon>Eurotiomycetidae</taxon>
        <taxon>Eurotiales</taxon>
        <taxon>Aspergillaceae</taxon>
        <taxon>Penicillium</taxon>
    </lineage>
</organism>
<feature type="transmembrane region" description="Helical" evidence="1">
    <location>
        <begin position="56"/>
        <end position="77"/>
    </location>
</feature>
<evidence type="ECO:0000313" key="2">
    <source>
        <dbReference type="EMBL" id="KAJ5102041.1"/>
    </source>
</evidence>
<dbReference type="InterPro" id="IPR036305">
    <property type="entry name" value="RGS_sf"/>
</dbReference>
<evidence type="ECO:0008006" key="4">
    <source>
        <dbReference type="Google" id="ProtNLM"/>
    </source>
</evidence>
<feature type="transmembrane region" description="Helical" evidence="1">
    <location>
        <begin position="22"/>
        <end position="44"/>
    </location>
</feature>
<dbReference type="AlphaFoldDB" id="A0A9W9FKT5"/>
<sequence length="565" mass="63616">MGSELGVHADSKPGIMINSVTIWWACWTCIWTAVVALGIAYLIAHRTSPTLRIRGLGLSLSAIVFLHIYWASVQLGLMYGPLFPGDCEYWLMGTWLPCGLAIFHASNSRFLHVAKQQKKYAWSSPRLLASPPDQEQKTGLIGRFRRLSYTSKILIVVGVSVLFQLFLTVLMWVISRKWHSSWGIPGTEVHGTPMEQKMEMGRGWEWWPGVLMQVVWSWIIAPIVLWRSRNIRDTQGWRVQTIGCAISSLHATPMWLIATYVPAMEPLTRYWLPPQWICLSIVFIEIFTIFVPCWEVMRHQALRQETLDSIAQWELKTKGAGGSESKSLASGSTMVESLISGFKSLKGSVKTTGSNEGILTLGALETVLERNPAPLQEFSALSDFSGENIAFLTSVAEWKNSLPKAVWDNTAAKDSNVKELIRERFNRALHIYAEFISPSHAEFPINISSQDLRKLEVIFDRPALLLYGEAKHDVNPISPFDTPRGFPFEPPSPTSSENSEKAIHNIKDRVQYWGEVPEEFDASVFDDAEASIKYLVLTNTWPKFIRSSRVSIDSSATIEVGKEIV</sequence>
<reference evidence="2" key="2">
    <citation type="journal article" date="2023" name="IMA Fungus">
        <title>Comparative genomic study of the Penicillium genus elucidates a diverse pangenome and 15 lateral gene transfer events.</title>
        <authorList>
            <person name="Petersen C."/>
            <person name="Sorensen T."/>
            <person name="Nielsen M.R."/>
            <person name="Sondergaard T.E."/>
            <person name="Sorensen J.L."/>
            <person name="Fitzpatrick D.A."/>
            <person name="Frisvad J.C."/>
            <person name="Nielsen K.L."/>
        </authorList>
    </citation>
    <scope>NUCLEOTIDE SEQUENCE</scope>
    <source>
        <strain evidence="2">IBT 34128</strain>
    </source>
</reference>
<evidence type="ECO:0000256" key="1">
    <source>
        <dbReference type="SAM" id="Phobius"/>
    </source>
</evidence>
<keyword evidence="3" id="KW-1185">Reference proteome</keyword>
<feature type="transmembrane region" description="Helical" evidence="1">
    <location>
        <begin position="153"/>
        <end position="174"/>
    </location>
</feature>
<dbReference type="Proteomes" id="UP001141434">
    <property type="component" value="Unassembled WGS sequence"/>
</dbReference>
<feature type="transmembrane region" description="Helical" evidence="1">
    <location>
        <begin position="89"/>
        <end position="106"/>
    </location>
</feature>
<comment type="caution">
    <text evidence="2">The sequence shown here is derived from an EMBL/GenBank/DDBJ whole genome shotgun (WGS) entry which is preliminary data.</text>
</comment>
<dbReference type="EMBL" id="JAPMSZ010000005">
    <property type="protein sequence ID" value="KAJ5102041.1"/>
    <property type="molecule type" value="Genomic_DNA"/>
</dbReference>
<gene>
    <name evidence="2" type="ORF">NUU61_004263</name>
</gene>
<dbReference type="RefSeq" id="XP_056512872.1">
    <property type="nucleotide sequence ID" value="XM_056654845.1"/>
</dbReference>
<accession>A0A9W9FKT5</accession>
<dbReference type="Gene3D" id="1.10.167.10">
    <property type="entry name" value="Regulator of G-protein Signalling 4, domain 2"/>
    <property type="match status" value="1"/>
</dbReference>
<reference evidence="2" key="1">
    <citation type="submission" date="2022-11" db="EMBL/GenBank/DDBJ databases">
        <authorList>
            <person name="Petersen C."/>
        </authorList>
    </citation>
    <scope>NUCLEOTIDE SEQUENCE</scope>
    <source>
        <strain evidence="2">IBT 34128</strain>
    </source>
</reference>
<dbReference type="OrthoDB" id="5313079at2759"/>